<dbReference type="InterPro" id="IPR021343">
    <property type="entry name" value="DUF2960"/>
</dbReference>
<dbReference type="RefSeq" id="WP_168662672.1">
    <property type="nucleotide sequence ID" value="NZ_CP051180.1"/>
</dbReference>
<dbReference type="Pfam" id="PF11173">
    <property type="entry name" value="DUF2960"/>
    <property type="match status" value="1"/>
</dbReference>
<gene>
    <name evidence="1" type="ORF">HER31_17725</name>
</gene>
<sequence>MALKLQYTFKGETKTTGYANDKHFSMFEAAAKAEGFDIRQYQEMEHQVQMSTRDKKSHRDFRDNYFKNLGFSEVKVVREED</sequence>
<accession>A0A6H1UHJ8</accession>
<proteinExistence type="predicted"/>
<protein>
    <submittedName>
        <fullName evidence="1">DUF2960 domain-containing protein</fullName>
    </submittedName>
</protein>
<evidence type="ECO:0000313" key="2">
    <source>
        <dbReference type="Proteomes" id="UP000501602"/>
    </source>
</evidence>
<reference evidence="1 2" key="1">
    <citation type="submission" date="2020-04" db="EMBL/GenBank/DDBJ databases">
        <title>Ferrimonas sp. S7 isolated from sea water.</title>
        <authorList>
            <person name="Bae S.S."/>
            <person name="Baek K."/>
        </authorList>
    </citation>
    <scope>NUCLEOTIDE SEQUENCE [LARGE SCALE GENOMIC DNA]</scope>
    <source>
        <strain evidence="1 2">S7</strain>
    </source>
</reference>
<keyword evidence="2" id="KW-1185">Reference proteome</keyword>
<evidence type="ECO:0000313" key="1">
    <source>
        <dbReference type="EMBL" id="QIZ78577.1"/>
    </source>
</evidence>
<dbReference type="EMBL" id="CP051180">
    <property type="protein sequence ID" value="QIZ78577.1"/>
    <property type="molecule type" value="Genomic_DNA"/>
</dbReference>
<dbReference type="KEGG" id="fes:HER31_17725"/>
<organism evidence="1 2">
    <name type="scientific">Ferrimonas lipolytica</name>
    <dbReference type="NCBI Taxonomy" id="2724191"/>
    <lineage>
        <taxon>Bacteria</taxon>
        <taxon>Pseudomonadati</taxon>
        <taxon>Pseudomonadota</taxon>
        <taxon>Gammaproteobacteria</taxon>
        <taxon>Alteromonadales</taxon>
        <taxon>Ferrimonadaceae</taxon>
        <taxon>Ferrimonas</taxon>
    </lineage>
</organism>
<dbReference type="Proteomes" id="UP000501602">
    <property type="component" value="Chromosome"/>
</dbReference>
<dbReference type="AlphaFoldDB" id="A0A6H1UHJ8"/>
<name>A0A6H1UHJ8_9GAMM</name>